<dbReference type="RefSeq" id="WP_214096260.1">
    <property type="nucleotide sequence ID" value="NZ_CAJNOB010000009.1"/>
</dbReference>
<evidence type="ECO:0000256" key="1">
    <source>
        <dbReference type="ARBA" id="ARBA00007754"/>
    </source>
</evidence>
<dbReference type="GO" id="GO:0016985">
    <property type="term" value="F:mannan endo-1,4-beta-mannosidase activity"/>
    <property type="evidence" value="ECO:0007669"/>
    <property type="project" value="InterPro"/>
</dbReference>
<evidence type="ECO:0000256" key="4">
    <source>
        <dbReference type="PROSITE-ProRule" id="PRU01100"/>
    </source>
</evidence>
<evidence type="ECO:0000313" key="7">
    <source>
        <dbReference type="Proteomes" id="UP000663859"/>
    </source>
</evidence>
<evidence type="ECO:0000256" key="2">
    <source>
        <dbReference type="ARBA" id="ARBA00022801"/>
    </source>
</evidence>
<dbReference type="PANTHER" id="PTHR40079">
    <property type="entry name" value="MANNAN ENDO-1,4-BETA-MANNOSIDASE E-RELATED"/>
    <property type="match status" value="1"/>
</dbReference>
<organism evidence="6 7">
    <name type="scientific">Candidatus Methylacidithermus pantelleriae</name>
    <dbReference type="NCBI Taxonomy" id="2744239"/>
    <lineage>
        <taxon>Bacteria</taxon>
        <taxon>Pseudomonadati</taxon>
        <taxon>Verrucomicrobiota</taxon>
        <taxon>Methylacidiphilae</taxon>
        <taxon>Methylacidiphilales</taxon>
        <taxon>Methylacidiphilaceae</taxon>
        <taxon>Candidatus Methylacidithermus</taxon>
    </lineage>
</organism>
<dbReference type="AlphaFoldDB" id="A0A8J2BIS1"/>
<comment type="similarity">
    <text evidence="1 4">Belongs to the glycosyl hydrolase 26 family.</text>
</comment>
<gene>
    <name evidence="6" type="ORF">MPNT_170046</name>
</gene>
<dbReference type="Gene3D" id="3.20.20.80">
    <property type="entry name" value="Glycosidases"/>
    <property type="match status" value="1"/>
</dbReference>
<dbReference type="GO" id="GO:0006080">
    <property type="term" value="P:substituted mannan metabolic process"/>
    <property type="evidence" value="ECO:0007669"/>
    <property type="project" value="InterPro"/>
</dbReference>
<proteinExistence type="inferred from homology"/>
<dbReference type="InterPro" id="IPR017853">
    <property type="entry name" value="GH"/>
</dbReference>
<protein>
    <submittedName>
        <fullName evidence="6">Beta-mannanase</fullName>
    </submittedName>
</protein>
<dbReference type="PROSITE" id="PS51764">
    <property type="entry name" value="GH26"/>
    <property type="match status" value="1"/>
</dbReference>
<dbReference type="InterPro" id="IPR022790">
    <property type="entry name" value="GH26_dom"/>
</dbReference>
<dbReference type="PANTHER" id="PTHR40079:SF4">
    <property type="entry name" value="GH26 DOMAIN-CONTAINING PROTEIN-RELATED"/>
    <property type="match status" value="1"/>
</dbReference>
<dbReference type="Proteomes" id="UP000663859">
    <property type="component" value="Unassembled WGS sequence"/>
</dbReference>
<comment type="caution">
    <text evidence="6">The sequence shown here is derived from an EMBL/GenBank/DDBJ whole genome shotgun (WGS) entry which is preliminary data.</text>
</comment>
<name>A0A8J2BIS1_9BACT</name>
<dbReference type="SUPFAM" id="SSF51445">
    <property type="entry name" value="(Trans)glycosidases"/>
    <property type="match status" value="1"/>
</dbReference>
<keyword evidence="2 4" id="KW-0378">Hydrolase</keyword>
<dbReference type="InterPro" id="IPR000805">
    <property type="entry name" value="Glyco_hydro_26"/>
</dbReference>
<keyword evidence="3 4" id="KW-0326">Glycosidase</keyword>
<dbReference type="EMBL" id="CAJNOB010000009">
    <property type="protein sequence ID" value="CAF0694723.1"/>
    <property type="molecule type" value="Genomic_DNA"/>
</dbReference>
<reference evidence="6" key="1">
    <citation type="submission" date="2021-02" db="EMBL/GenBank/DDBJ databases">
        <authorList>
            <person name="Cremers G."/>
            <person name="Picone N."/>
        </authorList>
    </citation>
    <scope>NUCLEOTIDE SEQUENCE</scope>
    <source>
        <strain evidence="6">PQ17</strain>
    </source>
</reference>
<evidence type="ECO:0000313" key="6">
    <source>
        <dbReference type="EMBL" id="CAF0694723.1"/>
    </source>
</evidence>
<dbReference type="Pfam" id="PF02156">
    <property type="entry name" value="Glyco_hydro_26"/>
    <property type="match status" value="1"/>
</dbReference>
<keyword evidence="7" id="KW-1185">Reference proteome</keyword>
<feature type="domain" description="GH26" evidence="5">
    <location>
        <begin position="20"/>
        <end position="337"/>
    </location>
</feature>
<evidence type="ECO:0000259" key="5">
    <source>
        <dbReference type="PROSITE" id="PS51764"/>
    </source>
</evidence>
<feature type="active site" description="Nucleophile" evidence="4">
    <location>
        <position position="275"/>
    </location>
</feature>
<evidence type="ECO:0000256" key="3">
    <source>
        <dbReference type="ARBA" id="ARBA00023295"/>
    </source>
</evidence>
<accession>A0A8J2BIS1</accession>
<feature type="active site" description="Proton donor" evidence="4">
    <location>
        <position position="150"/>
    </location>
</feature>
<sequence length="372" mass="42328">MKRLAGILGIVLIGGVYSLVSAAQVPALIPPPQGAYTGAYIDFGETEDHVTLESILGFEELVGKHQAIVAFANYWGENRFPKESLQIIYAYGAIPLVYWSPWGPPYEQNGPPGRCDLRRILHGQWDAYIDHWAQEARALGKPLLVAWGIEMNGTWFPWSGWFYGRGKPFPGKPGAYRGPETYKAAYRYVVDRVRSQGAWNIQWVFHVNNYSYPDHVDWNAFAAYYPGSSYVDWLGMSAYGKQFPDEPWITVPDAFDYPYDQLCSLDPAKPVIFAEWGVGEFPKAGSKARWISEAMERMSWKYPRLKAAIFWHERWENEDGTYSNLKVNSSEEALEAYRKGVSSPFWISWPIVSDSPGFVRPSMHAQRNVTVP</sequence>